<dbReference type="STRING" id="686796.SAMN04488104_1014105"/>
<evidence type="ECO:0000313" key="3">
    <source>
        <dbReference type="EMBL" id="SDD09670.1"/>
    </source>
</evidence>
<dbReference type="Proteomes" id="UP000199060">
    <property type="component" value="Unassembled WGS sequence"/>
</dbReference>
<dbReference type="SUPFAM" id="SSF55729">
    <property type="entry name" value="Acyl-CoA N-acyltransferases (Nat)"/>
    <property type="match status" value="1"/>
</dbReference>
<dbReference type="PANTHER" id="PTHR13947:SF37">
    <property type="entry name" value="LD18367P"/>
    <property type="match status" value="1"/>
</dbReference>
<dbReference type="InterPro" id="IPR050769">
    <property type="entry name" value="NAT_camello-type"/>
</dbReference>
<dbReference type="GO" id="GO:0008080">
    <property type="term" value="F:N-acetyltransferase activity"/>
    <property type="evidence" value="ECO:0007669"/>
    <property type="project" value="InterPro"/>
</dbReference>
<name>A0A1G6RYC3_9BACT</name>
<organism evidence="3 4">
    <name type="scientific">Algoriphagus faecimaris</name>
    <dbReference type="NCBI Taxonomy" id="686796"/>
    <lineage>
        <taxon>Bacteria</taxon>
        <taxon>Pseudomonadati</taxon>
        <taxon>Bacteroidota</taxon>
        <taxon>Cytophagia</taxon>
        <taxon>Cytophagales</taxon>
        <taxon>Cyclobacteriaceae</taxon>
        <taxon>Algoriphagus</taxon>
    </lineage>
</organism>
<dbReference type="Gene3D" id="3.40.630.30">
    <property type="match status" value="1"/>
</dbReference>
<dbReference type="PANTHER" id="PTHR13947">
    <property type="entry name" value="GNAT FAMILY N-ACETYLTRANSFERASE"/>
    <property type="match status" value="1"/>
</dbReference>
<dbReference type="OrthoDB" id="1431064at2"/>
<keyword evidence="1 3" id="KW-0808">Transferase</keyword>
<dbReference type="PROSITE" id="PS51186">
    <property type="entry name" value="GNAT"/>
    <property type="match status" value="1"/>
</dbReference>
<dbReference type="RefSeq" id="WP_087939012.1">
    <property type="nucleotide sequence ID" value="NZ_FNAC01000014.1"/>
</dbReference>
<evidence type="ECO:0000256" key="1">
    <source>
        <dbReference type="ARBA" id="ARBA00022679"/>
    </source>
</evidence>
<accession>A0A1G6RYC3</accession>
<dbReference type="InterPro" id="IPR016181">
    <property type="entry name" value="Acyl_CoA_acyltransferase"/>
</dbReference>
<evidence type="ECO:0000313" key="4">
    <source>
        <dbReference type="Proteomes" id="UP000199060"/>
    </source>
</evidence>
<proteinExistence type="predicted"/>
<dbReference type="CDD" id="cd04301">
    <property type="entry name" value="NAT_SF"/>
    <property type="match status" value="1"/>
</dbReference>
<feature type="domain" description="N-acetyltransferase" evidence="2">
    <location>
        <begin position="4"/>
        <end position="153"/>
    </location>
</feature>
<evidence type="ECO:0000259" key="2">
    <source>
        <dbReference type="PROSITE" id="PS51186"/>
    </source>
</evidence>
<sequence>MSAINIIPFREELKNEFKSINQEWVEALFSVEPFDRAQLENPQATILDQGGCILFAEWAGEIVGTVGLSKVDEQRYELIKMGVKKSAQGKGIGLALGKAILEKARELGAKKVELYTHTKLEAALKIYRKLGFVDSKEGQDKYCRCDLKMELTL</sequence>
<dbReference type="AlphaFoldDB" id="A0A1G6RYC3"/>
<gene>
    <name evidence="3" type="ORF">SAMN04488104_1014105</name>
</gene>
<reference evidence="4" key="1">
    <citation type="submission" date="2016-10" db="EMBL/GenBank/DDBJ databases">
        <authorList>
            <person name="Varghese N."/>
            <person name="Submissions S."/>
        </authorList>
    </citation>
    <scope>NUCLEOTIDE SEQUENCE [LARGE SCALE GENOMIC DNA]</scope>
    <source>
        <strain evidence="4">DSM 23095</strain>
    </source>
</reference>
<dbReference type="EMBL" id="FNAC01000014">
    <property type="protein sequence ID" value="SDD09670.1"/>
    <property type="molecule type" value="Genomic_DNA"/>
</dbReference>
<protein>
    <submittedName>
        <fullName evidence="3">Acetyltransferase (GNAT) family protein</fullName>
    </submittedName>
</protein>
<dbReference type="InterPro" id="IPR000182">
    <property type="entry name" value="GNAT_dom"/>
</dbReference>
<keyword evidence="4" id="KW-1185">Reference proteome</keyword>
<dbReference type="Pfam" id="PF00583">
    <property type="entry name" value="Acetyltransf_1"/>
    <property type="match status" value="1"/>
</dbReference>